<feature type="domain" description="WYL" evidence="1">
    <location>
        <begin position="10"/>
        <end position="83"/>
    </location>
</feature>
<protein>
    <recommendedName>
        <fullName evidence="1">WYL domain-containing protein</fullName>
    </recommendedName>
</protein>
<evidence type="ECO:0000259" key="1">
    <source>
        <dbReference type="Pfam" id="PF13280"/>
    </source>
</evidence>
<accession>A0A382YZ53</accession>
<gene>
    <name evidence="2" type="ORF">METZ01_LOCUS441406</name>
</gene>
<dbReference type="EMBL" id="UINC01179723">
    <property type="protein sequence ID" value="SVD88552.1"/>
    <property type="molecule type" value="Genomic_DNA"/>
</dbReference>
<organism evidence="2">
    <name type="scientific">marine metagenome</name>
    <dbReference type="NCBI Taxonomy" id="408172"/>
    <lineage>
        <taxon>unclassified sequences</taxon>
        <taxon>metagenomes</taxon>
        <taxon>ecological metagenomes</taxon>
    </lineage>
</organism>
<name>A0A382YZ53_9ZZZZ</name>
<dbReference type="AlphaFoldDB" id="A0A382YZ53"/>
<dbReference type="InterPro" id="IPR026881">
    <property type="entry name" value="WYL_dom"/>
</dbReference>
<sequence length="89" mass="10510">MTTKKSFSDIYDALQDAMRRNNSVSIKYQKLESTWTTRTINPKRFVVLPERQRTKYGLIGVNAFCHHRQDDRTFAVYRIVKLTTQSQLP</sequence>
<dbReference type="PROSITE" id="PS52050">
    <property type="entry name" value="WYL"/>
    <property type="match status" value="1"/>
</dbReference>
<evidence type="ECO:0000313" key="2">
    <source>
        <dbReference type="EMBL" id="SVD88552.1"/>
    </source>
</evidence>
<proteinExistence type="predicted"/>
<dbReference type="Pfam" id="PF13280">
    <property type="entry name" value="WYL"/>
    <property type="match status" value="1"/>
</dbReference>
<reference evidence="2" key="1">
    <citation type="submission" date="2018-05" db="EMBL/GenBank/DDBJ databases">
        <authorList>
            <person name="Lanie J.A."/>
            <person name="Ng W.-L."/>
            <person name="Kazmierczak K.M."/>
            <person name="Andrzejewski T.M."/>
            <person name="Davidsen T.M."/>
            <person name="Wayne K.J."/>
            <person name="Tettelin H."/>
            <person name="Glass J.I."/>
            <person name="Rusch D."/>
            <person name="Podicherti R."/>
            <person name="Tsui H.-C.T."/>
            <person name="Winkler M.E."/>
        </authorList>
    </citation>
    <scope>NUCLEOTIDE SEQUENCE</scope>
</reference>